<keyword evidence="3" id="KW-1185">Reference proteome</keyword>
<evidence type="ECO:0000313" key="3">
    <source>
        <dbReference type="Proteomes" id="UP000465810"/>
    </source>
</evidence>
<sequence>MDMDDREYMHQRYRERGGARSLPIWRERHGRMELGEADLVASSYGRHSQNYPDHPTARPPSRARRKNLIAAALLAAIGAIYLVFTGTSGSLFSRQPENGEFRVRTELQAEPTATLIFTASDKPVAMHLLDSEDREIFVAYIRAKRTAKLQVPPDRKSHSNHRISCRRKDIRNGPSYTRDWHSANIGARCQKPWKTRPCVK</sequence>
<proteinExistence type="predicted"/>
<dbReference type="RefSeq" id="WP_160987286.1">
    <property type="nucleotide sequence ID" value="NZ_WVTD01000023.1"/>
</dbReference>
<comment type="caution">
    <text evidence="2">The sequence shown here is derived from an EMBL/GenBank/DDBJ whole genome shotgun (WGS) entry which is preliminary data.</text>
</comment>
<keyword evidence="1" id="KW-0812">Transmembrane</keyword>
<evidence type="ECO:0000256" key="1">
    <source>
        <dbReference type="SAM" id="Phobius"/>
    </source>
</evidence>
<accession>A0A7X4GJR5</accession>
<name>A0A7X4GJR5_9SPHN</name>
<gene>
    <name evidence="2" type="ORF">GR702_19485</name>
</gene>
<keyword evidence="1" id="KW-1133">Transmembrane helix</keyword>
<organism evidence="2 3">
    <name type="scientific">Novosphingobium silvae</name>
    <dbReference type="NCBI Taxonomy" id="2692619"/>
    <lineage>
        <taxon>Bacteria</taxon>
        <taxon>Pseudomonadati</taxon>
        <taxon>Pseudomonadota</taxon>
        <taxon>Alphaproteobacteria</taxon>
        <taxon>Sphingomonadales</taxon>
        <taxon>Sphingomonadaceae</taxon>
        <taxon>Novosphingobium</taxon>
    </lineage>
</organism>
<dbReference type="EMBL" id="WVTD01000023">
    <property type="protein sequence ID" value="MYL99945.1"/>
    <property type="molecule type" value="Genomic_DNA"/>
</dbReference>
<keyword evidence="1" id="KW-0472">Membrane</keyword>
<evidence type="ECO:0000313" key="2">
    <source>
        <dbReference type="EMBL" id="MYL99945.1"/>
    </source>
</evidence>
<dbReference type="Proteomes" id="UP000465810">
    <property type="component" value="Unassembled WGS sequence"/>
</dbReference>
<dbReference type="AlphaFoldDB" id="A0A7X4GJR5"/>
<feature type="transmembrane region" description="Helical" evidence="1">
    <location>
        <begin position="68"/>
        <end position="92"/>
    </location>
</feature>
<protein>
    <submittedName>
        <fullName evidence="2">Uncharacterized protein</fullName>
    </submittedName>
</protein>
<reference evidence="2 3" key="1">
    <citation type="submission" date="2019-12" db="EMBL/GenBank/DDBJ databases">
        <authorList>
            <person name="Feng G."/>
            <person name="Zhu H."/>
        </authorList>
    </citation>
    <scope>NUCLEOTIDE SEQUENCE [LARGE SCALE GENOMIC DNA]</scope>
    <source>
        <strain evidence="2 3">FGD1</strain>
    </source>
</reference>